<organism evidence="2 3">
    <name type="scientific">Candidatus Yanofskybacteria bacterium RIFCSPHIGHO2_02_FULL_38_22b</name>
    <dbReference type="NCBI Taxonomy" id="1802673"/>
    <lineage>
        <taxon>Bacteria</taxon>
        <taxon>Candidatus Yanofskyibacteriota</taxon>
    </lineage>
</organism>
<protein>
    <recommendedName>
        <fullName evidence="1">DUF58 domain-containing protein</fullName>
    </recommendedName>
</protein>
<evidence type="ECO:0000259" key="1">
    <source>
        <dbReference type="Pfam" id="PF01882"/>
    </source>
</evidence>
<reference evidence="2 3" key="1">
    <citation type="journal article" date="2016" name="Nat. Commun.">
        <title>Thousands of microbial genomes shed light on interconnected biogeochemical processes in an aquifer system.</title>
        <authorList>
            <person name="Anantharaman K."/>
            <person name="Brown C.T."/>
            <person name="Hug L.A."/>
            <person name="Sharon I."/>
            <person name="Castelle C.J."/>
            <person name="Probst A.J."/>
            <person name="Thomas B.C."/>
            <person name="Singh A."/>
            <person name="Wilkins M.J."/>
            <person name="Karaoz U."/>
            <person name="Brodie E.L."/>
            <person name="Williams K.H."/>
            <person name="Hubbard S.S."/>
            <person name="Banfield J.F."/>
        </authorList>
    </citation>
    <scope>NUCLEOTIDE SEQUENCE [LARGE SCALE GENOMIC DNA]</scope>
</reference>
<name>A0A1F8F3G9_9BACT</name>
<comment type="caution">
    <text evidence="2">The sequence shown here is derived from an EMBL/GenBank/DDBJ whole genome shotgun (WGS) entry which is preliminary data.</text>
</comment>
<dbReference type="InterPro" id="IPR002881">
    <property type="entry name" value="DUF58"/>
</dbReference>
<dbReference type="PANTHER" id="PTHR33608">
    <property type="entry name" value="BLL2464 PROTEIN"/>
    <property type="match status" value="1"/>
</dbReference>
<evidence type="ECO:0000313" key="3">
    <source>
        <dbReference type="Proteomes" id="UP000176834"/>
    </source>
</evidence>
<evidence type="ECO:0000313" key="2">
    <source>
        <dbReference type="EMBL" id="OGN07673.1"/>
    </source>
</evidence>
<sequence length="316" mass="36456">MDSQISFKFSDILSSLDHIKGGIPLIKLSRRLRLGSHKSVFFGPSNILFDIREYDEDRDPSNLIVWSLYDPDEGIIWAMKTIEEHEVPIRFFVDLSSSAIDAGIDHSKRRMLLEAVGFIGTTGARYQDQIGLTGFTDRIVLNLPPKGGVFSFVHMLKTLYDFMERHPADGKKINVRKTDFAVMLDFIRRTCDRQCFIPVISDFVGFERMLASNQSLRLLKFIASKHEVIFIFLDNPLEVASMAGPGSLRLENIETGDQITISRKQAHEIGREIRRQRRALRKELRKIGIYSVVLEPGKQINRLRKFFMIRHKLLRF</sequence>
<gene>
    <name evidence="2" type="ORF">A3B86_02440</name>
</gene>
<dbReference type="PANTHER" id="PTHR33608:SF6">
    <property type="entry name" value="BLL2464 PROTEIN"/>
    <property type="match status" value="1"/>
</dbReference>
<proteinExistence type="predicted"/>
<feature type="domain" description="DUF58" evidence="1">
    <location>
        <begin position="80"/>
        <end position="278"/>
    </location>
</feature>
<dbReference type="Pfam" id="PF01882">
    <property type="entry name" value="DUF58"/>
    <property type="match status" value="1"/>
</dbReference>
<accession>A0A1F8F3G9</accession>
<dbReference type="Proteomes" id="UP000176834">
    <property type="component" value="Unassembled WGS sequence"/>
</dbReference>
<dbReference type="AlphaFoldDB" id="A0A1F8F3G9"/>
<dbReference type="EMBL" id="MGJN01000003">
    <property type="protein sequence ID" value="OGN07673.1"/>
    <property type="molecule type" value="Genomic_DNA"/>
</dbReference>